<dbReference type="GeneID" id="90768860"/>
<evidence type="ECO:0000256" key="5">
    <source>
        <dbReference type="ARBA" id="ARBA00022840"/>
    </source>
</evidence>
<keyword evidence="5 7" id="KW-0067">ATP-binding</keyword>
<dbReference type="InterPro" id="IPR027417">
    <property type="entry name" value="P-loop_NTPase"/>
</dbReference>
<dbReference type="InterPro" id="IPR012340">
    <property type="entry name" value="NA-bd_OB-fold"/>
</dbReference>
<dbReference type="GO" id="GO:0005524">
    <property type="term" value="F:ATP binding"/>
    <property type="evidence" value="ECO:0007669"/>
    <property type="project" value="UniProtKB-KW"/>
</dbReference>
<reference evidence="7 8" key="1">
    <citation type="journal article" date="2017" name="Int. J. Syst. Evol. Microbiol.">
        <title>Roseitalea porphyridii gen. nov., sp. nov., isolated from a red alga, and reclassification of Hoeflea suaedae Chung et al. 2013 as Pseudohoeflea suaedae gen. nov., comb. nov.</title>
        <authorList>
            <person name="Hyeon J.W."/>
            <person name="Jeong S.E."/>
            <person name="Baek K."/>
            <person name="Jeon C.O."/>
        </authorList>
    </citation>
    <scope>NUCLEOTIDE SEQUENCE [LARGE SCALE GENOMIC DNA]</scope>
    <source>
        <strain evidence="7 8">MA7-20</strain>
    </source>
</reference>
<dbReference type="GO" id="GO:0008643">
    <property type="term" value="P:carbohydrate transport"/>
    <property type="evidence" value="ECO:0007669"/>
    <property type="project" value="InterPro"/>
</dbReference>
<dbReference type="GO" id="GO:0055052">
    <property type="term" value="C:ATP-binding cassette (ABC) transporter complex, substrate-binding subunit-containing"/>
    <property type="evidence" value="ECO:0007669"/>
    <property type="project" value="TreeGrafter"/>
</dbReference>
<name>A0A4P6V5A5_9HYPH</name>
<dbReference type="PANTHER" id="PTHR43875:SF10">
    <property type="entry name" value="BLL2173 PROTEIN"/>
    <property type="match status" value="1"/>
</dbReference>
<evidence type="ECO:0000259" key="6">
    <source>
        <dbReference type="PROSITE" id="PS50893"/>
    </source>
</evidence>
<dbReference type="InterPro" id="IPR047641">
    <property type="entry name" value="ABC_transpr_MalK/UgpC-like"/>
</dbReference>
<keyword evidence="4" id="KW-0547">Nucleotide-binding</keyword>
<dbReference type="SMART" id="SM00382">
    <property type="entry name" value="AAA"/>
    <property type="match status" value="1"/>
</dbReference>
<dbReference type="PANTHER" id="PTHR43875">
    <property type="entry name" value="MALTODEXTRIN IMPORT ATP-BINDING PROTEIN MSMX"/>
    <property type="match status" value="1"/>
</dbReference>
<keyword evidence="3" id="KW-0813">Transport</keyword>
<evidence type="ECO:0000313" key="7">
    <source>
        <dbReference type="EMBL" id="QBK32004.1"/>
    </source>
</evidence>
<comment type="subcellular location">
    <subcellularLocation>
        <location evidence="1">Cell inner membrane</location>
        <topology evidence="1">Peripheral membrane protein</topology>
    </subcellularLocation>
</comment>
<dbReference type="GO" id="GO:0016887">
    <property type="term" value="F:ATP hydrolysis activity"/>
    <property type="evidence" value="ECO:0007669"/>
    <property type="project" value="InterPro"/>
</dbReference>
<dbReference type="InterPro" id="IPR040582">
    <property type="entry name" value="OB_MalK-like"/>
</dbReference>
<keyword evidence="8" id="KW-1185">Reference proteome</keyword>
<protein>
    <submittedName>
        <fullName evidence="7">sn-glycerol-3-phosphate ABC transporter ATP-binding protein UgpC</fullName>
    </submittedName>
</protein>
<dbReference type="RefSeq" id="WP_131617648.1">
    <property type="nucleotide sequence ID" value="NZ_CP036532.1"/>
</dbReference>
<dbReference type="InterPro" id="IPR003439">
    <property type="entry name" value="ABC_transporter-like_ATP-bd"/>
</dbReference>
<dbReference type="InterPro" id="IPR008995">
    <property type="entry name" value="Mo/tungstate-bd_C_term_dom"/>
</dbReference>
<evidence type="ECO:0000256" key="3">
    <source>
        <dbReference type="ARBA" id="ARBA00022448"/>
    </source>
</evidence>
<accession>A0A4P6V5A5</accession>
<sequence length="352" mass="38459">MSSVLIENVIKNYGAFEAIRDVSFEIESGSFVILIGPSGCGKSTLLRMIAGLEEISGGTISIGDKVVNDVASKDRDIAMVFQNYALYPHMTVEENMGFSLSLRRIDKATIEDRVQHAAEILGLDALLERYPKQLSGGQRQRVAMGRAIVRDPQVFLFDEPLSNLDAKLRVQMRTEIKGLHQRLKTTTVYVTHDQIEAMTMADKIVVMRQGVIEQIGAPLDLYDRPANLFVAQFIGSPAMNIIDATLDADGAYTADGIKLPMPNGHNDARSNGRLVKWGVRPEHLEIADHGLPATVDLIEPTGAETLVLARIGTTKVVAASRERQTLEPGAAIHLAPLGDRIHLFDAESGLVI</sequence>
<dbReference type="NCBIfam" id="NF008653">
    <property type="entry name" value="PRK11650.1"/>
    <property type="match status" value="1"/>
</dbReference>
<dbReference type="Proteomes" id="UP000293719">
    <property type="component" value="Chromosome"/>
</dbReference>
<dbReference type="InterPro" id="IPR017871">
    <property type="entry name" value="ABC_transporter-like_CS"/>
</dbReference>
<dbReference type="OrthoDB" id="8188565at2"/>
<dbReference type="FunFam" id="3.40.50.300:FF:000042">
    <property type="entry name" value="Maltose/maltodextrin ABC transporter, ATP-binding protein"/>
    <property type="match status" value="1"/>
</dbReference>
<dbReference type="SUPFAM" id="SSF50331">
    <property type="entry name" value="MOP-like"/>
    <property type="match status" value="1"/>
</dbReference>
<dbReference type="Gene3D" id="3.40.50.300">
    <property type="entry name" value="P-loop containing nucleotide triphosphate hydrolases"/>
    <property type="match status" value="1"/>
</dbReference>
<dbReference type="PROSITE" id="PS00211">
    <property type="entry name" value="ABC_TRANSPORTER_1"/>
    <property type="match status" value="1"/>
</dbReference>
<dbReference type="InterPro" id="IPR015855">
    <property type="entry name" value="ABC_transpr_MalK-like"/>
</dbReference>
<evidence type="ECO:0000313" key="8">
    <source>
        <dbReference type="Proteomes" id="UP000293719"/>
    </source>
</evidence>
<evidence type="ECO:0000256" key="2">
    <source>
        <dbReference type="ARBA" id="ARBA00005417"/>
    </source>
</evidence>
<dbReference type="Gene3D" id="2.40.50.100">
    <property type="match status" value="1"/>
</dbReference>
<dbReference type="PROSITE" id="PS50893">
    <property type="entry name" value="ABC_TRANSPORTER_2"/>
    <property type="match status" value="1"/>
</dbReference>
<dbReference type="GO" id="GO:0140359">
    <property type="term" value="F:ABC-type transporter activity"/>
    <property type="evidence" value="ECO:0007669"/>
    <property type="project" value="InterPro"/>
</dbReference>
<gene>
    <name evidence="7" type="primary">ugpC</name>
    <name evidence="7" type="ORF">E0E05_16255</name>
</gene>
<proteinExistence type="inferred from homology"/>
<dbReference type="AlphaFoldDB" id="A0A4P6V5A5"/>
<organism evidence="7 8">
    <name type="scientific">Roseitalea porphyridii</name>
    <dbReference type="NCBI Taxonomy" id="1852022"/>
    <lineage>
        <taxon>Bacteria</taxon>
        <taxon>Pseudomonadati</taxon>
        <taxon>Pseudomonadota</taxon>
        <taxon>Alphaproteobacteria</taxon>
        <taxon>Hyphomicrobiales</taxon>
        <taxon>Ahrensiaceae</taxon>
        <taxon>Roseitalea</taxon>
    </lineage>
</organism>
<dbReference type="Pfam" id="PF17912">
    <property type="entry name" value="OB_MalK"/>
    <property type="match status" value="1"/>
</dbReference>
<dbReference type="EMBL" id="CP036532">
    <property type="protein sequence ID" value="QBK32004.1"/>
    <property type="molecule type" value="Genomic_DNA"/>
</dbReference>
<dbReference type="Gene3D" id="2.40.50.140">
    <property type="entry name" value="Nucleic acid-binding proteins"/>
    <property type="match status" value="1"/>
</dbReference>
<comment type="similarity">
    <text evidence="2">Belongs to the ABC transporter superfamily.</text>
</comment>
<feature type="domain" description="ABC transporter" evidence="6">
    <location>
        <begin position="4"/>
        <end position="234"/>
    </location>
</feature>
<dbReference type="Pfam" id="PF00005">
    <property type="entry name" value="ABC_tran"/>
    <property type="match status" value="1"/>
</dbReference>
<dbReference type="InterPro" id="IPR003593">
    <property type="entry name" value="AAA+_ATPase"/>
</dbReference>
<dbReference type="SUPFAM" id="SSF52540">
    <property type="entry name" value="P-loop containing nucleoside triphosphate hydrolases"/>
    <property type="match status" value="1"/>
</dbReference>
<dbReference type="CDD" id="cd03301">
    <property type="entry name" value="ABC_MalK_N"/>
    <property type="match status" value="1"/>
</dbReference>
<evidence type="ECO:0000256" key="1">
    <source>
        <dbReference type="ARBA" id="ARBA00004417"/>
    </source>
</evidence>
<dbReference type="KEGG" id="rpod:E0E05_16255"/>
<evidence type="ECO:0000256" key="4">
    <source>
        <dbReference type="ARBA" id="ARBA00022741"/>
    </source>
</evidence>